<protein>
    <submittedName>
        <fullName evidence="2">Uncharacterized protein</fullName>
    </submittedName>
</protein>
<keyword evidence="1" id="KW-0812">Transmembrane</keyword>
<dbReference type="EMBL" id="KZ805355">
    <property type="protein sequence ID" value="PVI01638.1"/>
    <property type="molecule type" value="Genomic_DNA"/>
</dbReference>
<name>A0A2V1DTL0_9PLEO</name>
<evidence type="ECO:0000313" key="3">
    <source>
        <dbReference type="Proteomes" id="UP000244855"/>
    </source>
</evidence>
<dbReference type="OrthoDB" id="4160064at2759"/>
<proteinExistence type="predicted"/>
<accession>A0A2V1DTL0</accession>
<keyword evidence="1" id="KW-0472">Membrane</keyword>
<dbReference type="AlphaFoldDB" id="A0A2V1DTL0"/>
<dbReference type="Proteomes" id="UP000244855">
    <property type="component" value="Unassembled WGS sequence"/>
</dbReference>
<evidence type="ECO:0000313" key="2">
    <source>
        <dbReference type="EMBL" id="PVI01638.1"/>
    </source>
</evidence>
<sequence>MAFSNNQNTSKSDHLVSSNLNAPARPLSPTALYTIKALAYCRIILGAGSLLFPHFTCGLFKFLISNETSTVICLFGVRGIALGELLLTAKDETSPDGGRKELRRLLKANMGCDVCDIFSIGFAVASGYIGLLPGALLAGGAASLVGVAALGLESL</sequence>
<keyword evidence="3" id="KW-1185">Reference proteome</keyword>
<feature type="transmembrane region" description="Helical" evidence="1">
    <location>
        <begin position="110"/>
        <end position="129"/>
    </location>
</feature>
<keyword evidence="1" id="KW-1133">Transmembrane helix</keyword>
<gene>
    <name evidence="2" type="ORF">DM02DRAFT_627536</name>
</gene>
<evidence type="ECO:0000256" key="1">
    <source>
        <dbReference type="SAM" id="Phobius"/>
    </source>
</evidence>
<reference evidence="2 3" key="1">
    <citation type="journal article" date="2018" name="Sci. Rep.">
        <title>Comparative genomics provides insights into the lifestyle and reveals functional heterogeneity of dark septate endophytic fungi.</title>
        <authorList>
            <person name="Knapp D.G."/>
            <person name="Nemeth J.B."/>
            <person name="Barry K."/>
            <person name="Hainaut M."/>
            <person name="Henrissat B."/>
            <person name="Johnson J."/>
            <person name="Kuo A."/>
            <person name="Lim J.H.P."/>
            <person name="Lipzen A."/>
            <person name="Nolan M."/>
            <person name="Ohm R.A."/>
            <person name="Tamas L."/>
            <person name="Grigoriev I.V."/>
            <person name="Spatafora J.W."/>
            <person name="Nagy L.G."/>
            <person name="Kovacs G.M."/>
        </authorList>
    </citation>
    <scope>NUCLEOTIDE SEQUENCE [LARGE SCALE GENOMIC DNA]</scope>
    <source>
        <strain evidence="2 3">DSE2036</strain>
    </source>
</reference>
<organism evidence="2 3">
    <name type="scientific">Periconia macrospinosa</name>
    <dbReference type="NCBI Taxonomy" id="97972"/>
    <lineage>
        <taxon>Eukaryota</taxon>
        <taxon>Fungi</taxon>
        <taxon>Dikarya</taxon>
        <taxon>Ascomycota</taxon>
        <taxon>Pezizomycotina</taxon>
        <taxon>Dothideomycetes</taxon>
        <taxon>Pleosporomycetidae</taxon>
        <taxon>Pleosporales</taxon>
        <taxon>Massarineae</taxon>
        <taxon>Periconiaceae</taxon>
        <taxon>Periconia</taxon>
    </lineage>
</organism>